<proteinExistence type="predicted"/>
<dbReference type="EMBL" id="DSZY01000021">
    <property type="protein sequence ID" value="HGU40429.1"/>
    <property type="molecule type" value="Genomic_DNA"/>
</dbReference>
<dbReference type="GO" id="GO:0006508">
    <property type="term" value="P:proteolysis"/>
    <property type="evidence" value="ECO:0007669"/>
    <property type="project" value="UniProtKB-KW"/>
</dbReference>
<accession>A0A7C4CEE8</accession>
<evidence type="ECO:0000259" key="1">
    <source>
        <dbReference type="Pfam" id="PF14343"/>
    </source>
</evidence>
<dbReference type="Pfam" id="PF14343">
    <property type="entry name" value="PrcB_C"/>
    <property type="match status" value="1"/>
</dbReference>
<evidence type="ECO:0000313" key="2">
    <source>
        <dbReference type="EMBL" id="HGU40429.1"/>
    </source>
</evidence>
<organism evidence="2">
    <name type="scientific">Fervidobacterium thailandense</name>
    <dbReference type="NCBI Taxonomy" id="1008305"/>
    <lineage>
        <taxon>Bacteria</taxon>
        <taxon>Thermotogati</taxon>
        <taxon>Thermotogota</taxon>
        <taxon>Thermotogae</taxon>
        <taxon>Thermotogales</taxon>
        <taxon>Fervidobacteriaceae</taxon>
        <taxon>Fervidobacterium</taxon>
    </lineage>
</organism>
<feature type="domain" description="PrcB C-terminal" evidence="1">
    <location>
        <begin position="182"/>
        <end position="243"/>
    </location>
</feature>
<reference evidence="2" key="1">
    <citation type="journal article" date="2020" name="mSystems">
        <title>Genome- and Community-Level Interaction Insights into Carbon Utilization and Element Cycling Functions of Hydrothermarchaeota in Hydrothermal Sediment.</title>
        <authorList>
            <person name="Zhou Z."/>
            <person name="Liu Y."/>
            <person name="Xu W."/>
            <person name="Pan J."/>
            <person name="Luo Z.H."/>
            <person name="Li M."/>
        </authorList>
    </citation>
    <scope>NUCLEOTIDE SEQUENCE [LARGE SCALE GENOMIC DNA]</scope>
    <source>
        <strain evidence="2">SpSt-609</strain>
    </source>
</reference>
<name>A0A7C4CEE8_9BACT</name>
<keyword evidence="2" id="KW-0378">Hydrolase</keyword>
<dbReference type="AlphaFoldDB" id="A0A7C4CEE8"/>
<dbReference type="InterPro" id="IPR025748">
    <property type="entry name" value="PrcB_C_dom"/>
</dbReference>
<gene>
    <name evidence="2" type="ORF">ENT77_04435</name>
</gene>
<sequence>MKRASVNQLALLILLVSLATSLAQDIEFVLVRQIMPTLPEALYKSVGSKMFSVQYILLFLEQDYKAYIVKAWSFKPTGPTFTYNIKLINPTNKKEYVYQFQGTRSTSYIRLAPILVVCPQSFRIFVNEQELPYETYNSQQQGVEKPLVGDFGGATMRVLRRTEKAFEEVSEGVSVSKQDEIFIQIVAGTFPTGGYSIEVQEPDIVYPVSGKRGRITIVGRFIRPGKGDIVTQAFTTPIKTVQIGRLPAGEYDIVVKIADLGEFFRTLTVK</sequence>
<protein>
    <submittedName>
        <fullName evidence="2">Protease complex subunit PrcB family protein</fullName>
    </submittedName>
</protein>
<comment type="caution">
    <text evidence="2">The sequence shown here is derived from an EMBL/GenBank/DDBJ whole genome shotgun (WGS) entry which is preliminary data.</text>
</comment>
<keyword evidence="2" id="KW-0645">Protease</keyword>
<dbReference type="GO" id="GO:0008233">
    <property type="term" value="F:peptidase activity"/>
    <property type="evidence" value="ECO:0007669"/>
    <property type="project" value="UniProtKB-KW"/>
</dbReference>